<dbReference type="InterPro" id="IPR004474">
    <property type="entry name" value="LytR_CpsA_psr"/>
</dbReference>
<feature type="region of interest" description="Disordered" evidence="2">
    <location>
        <begin position="1"/>
        <end position="41"/>
    </location>
</feature>
<evidence type="ECO:0000256" key="1">
    <source>
        <dbReference type="ARBA" id="ARBA00006068"/>
    </source>
</evidence>
<keyword evidence="3" id="KW-1133">Transmembrane helix</keyword>
<gene>
    <name evidence="6" type="ORF">TM7x_00860</name>
</gene>
<evidence type="ECO:0000313" key="7">
    <source>
        <dbReference type="Proteomes" id="UP000030902"/>
    </source>
</evidence>
<dbReference type="RefSeq" id="WP_039326971.1">
    <property type="nucleotide sequence ID" value="NZ_CP007496.1"/>
</dbReference>
<proteinExistence type="inferred from homology"/>
<feature type="domain" description="LytR/CpsA/Psr regulator C-terminal" evidence="5">
    <location>
        <begin position="457"/>
        <end position="522"/>
    </location>
</feature>
<dbReference type="AlphaFoldDB" id="A0A6S4GQY4"/>
<dbReference type="Gene3D" id="3.40.630.190">
    <property type="entry name" value="LCP protein"/>
    <property type="match status" value="1"/>
</dbReference>
<dbReference type="InterPro" id="IPR050922">
    <property type="entry name" value="LytR/CpsA/Psr_CW_biosynth"/>
</dbReference>
<dbReference type="KEGG" id="sox:TM7x_00860"/>
<feature type="transmembrane region" description="Helical" evidence="3">
    <location>
        <begin position="93"/>
        <end position="115"/>
    </location>
</feature>
<dbReference type="Proteomes" id="UP000030902">
    <property type="component" value="Chromosome"/>
</dbReference>
<evidence type="ECO:0008006" key="8">
    <source>
        <dbReference type="Google" id="ProtNLM"/>
    </source>
</evidence>
<dbReference type="Pfam" id="PF13399">
    <property type="entry name" value="LytR_C"/>
    <property type="match status" value="1"/>
</dbReference>
<protein>
    <recommendedName>
        <fullName evidence="8">LytR family transcriptional regulator</fullName>
    </recommendedName>
</protein>
<evidence type="ECO:0000256" key="3">
    <source>
        <dbReference type="SAM" id="Phobius"/>
    </source>
</evidence>
<organism evidence="6 7">
    <name type="scientific">Candidatus Nanosynbacter lyticus</name>
    <dbReference type="NCBI Taxonomy" id="2093824"/>
    <lineage>
        <taxon>Bacteria</taxon>
        <taxon>Candidatus Saccharimonadota</taxon>
        <taxon>Candidatus Saccharimonadia</taxon>
        <taxon>Candidatus Nanosynbacterales</taxon>
        <taxon>Candidatus Nanosynbacteraceae</taxon>
        <taxon>Candidatus Nanosynbacter</taxon>
    </lineage>
</organism>
<accession>A0A6S4GQY4</accession>
<evidence type="ECO:0000313" key="6">
    <source>
        <dbReference type="EMBL" id="AJA06735.1"/>
    </source>
</evidence>
<keyword evidence="3" id="KW-0472">Membrane</keyword>
<keyword evidence="3" id="KW-0812">Transmembrane</keyword>
<dbReference type="Gene3D" id="3.30.70.2390">
    <property type="match status" value="1"/>
</dbReference>
<dbReference type="Pfam" id="PF03816">
    <property type="entry name" value="LytR_cpsA_psr"/>
    <property type="match status" value="1"/>
</dbReference>
<dbReference type="PANTHER" id="PTHR33392">
    <property type="entry name" value="POLYISOPRENYL-TEICHOIC ACID--PEPTIDOGLYCAN TEICHOIC ACID TRANSFERASE TAGU"/>
    <property type="match status" value="1"/>
</dbReference>
<evidence type="ECO:0000259" key="4">
    <source>
        <dbReference type="Pfam" id="PF03816"/>
    </source>
</evidence>
<sequence length="548" mass="60086">MKSRKQSMDGFVTGRPQRASLGEISSKKTTTIGRVSDTQDKPRALSNIQGNVQRPASTANKLKQNISESLAAIDESAKPSHRQERKQKRKKKLIVRVILAIIGIIIAIVAGWLLLKIWQTMHSVFGNGNIFDLFSQQKLKEDSYGRSNVLILGTTDDDPDHPGATLTDSMMVLSVNQTKKDAYMFSIPRDLYVKFGMACNSGYAGKINEYFGCVNNGNSPEAETERMDKTKKFIGDIFGMDIQYVAHINTAVIRDAVNAVGGVTVNVQSRDPRGILDPSMDWMCRARELNAQQRRARCPTGHYMQLTNGSHEMDGEKAMWFSRARGLVAPTYGLEQSNFDREKNQQLVLMALKSKATSTGTLTNFGKVTSLMDAMGKNLRTNIDTKEIRTIMNLASEIKESDIHRLSFVESDNTLMTTGTAGGASIVQPAAGLYDYSDIRAYIKSEIYSTPLSKEKATVAVLNGSGISGAAQKEADRLSELGLKVVHVGNAPGNEKSTKTRVYQLPAGKEKSATKSKFEEMYGSVSSDSPKYNLSVDAQFIVVVGSGS</sequence>
<dbReference type="PANTHER" id="PTHR33392:SF6">
    <property type="entry name" value="POLYISOPRENYL-TEICHOIC ACID--PEPTIDOGLYCAN TEICHOIC ACID TRANSFERASE TAGU"/>
    <property type="match status" value="1"/>
</dbReference>
<evidence type="ECO:0000259" key="5">
    <source>
        <dbReference type="Pfam" id="PF13399"/>
    </source>
</evidence>
<keyword evidence="7" id="KW-1185">Reference proteome</keyword>
<evidence type="ECO:0000256" key="2">
    <source>
        <dbReference type="SAM" id="MobiDB-lite"/>
    </source>
</evidence>
<dbReference type="InterPro" id="IPR027381">
    <property type="entry name" value="LytR/CpsA/Psr_C"/>
</dbReference>
<dbReference type="EMBL" id="CP007496">
    <property type="protein sequence ID" value="AJA06735.1"/>
    <property type="molecule type" value="Genomic_DNA"/>
</dbReference>
<name>A0A6S4GQY4_9BACT</name>
<reference evidence="6 7" key="1">
    <citation type="journal article" date="2015" name="Proc. Natl. Acad. Sci. U.S.A.">
        <title>Cultivation of a human-associated TM7 phylotype reveals a reduced genome and epibiotic parasitic lifestyle.</title>
        <authorList>
            <person name="He X."/>
            <person name="McLean J.S."/>
            <person name="Edlund A."/>
            <person name="Yooseph S."/>
            <person name="Hall A.P."/>
            <person name="Liu S.Y."/>
            <person name="Dorrestein P.C."/>
            <person name="Esquenazi E."/>
            <person name="Hunter R.C."/>
            <person name="Cheng G."/>
            <person name="Nelson K.E."/>
            <person name="Lux R."/>
            <person name="Shi W."/>
        </authorList>
    </citation>
    <scope>NUCLEOTIDE SEQUENCE [LARGE SCALE GENOMIC DNA]</scope>
    <source>
        <strain evidence="6 7">TM7x</strain>
    </source>
</reference>
<comment type="similarity">
    <text evidence="1">Belongs to the LytR/CpsA/Psr (LCP) family.</text>
</comment>
<feature type="domain" description="Cell envelope-related transcriptional attenuator" evidence="4">
    <location>
        <begin position="167"/>
        <end position="357"/>
    </location>
</feature>